<dbReference type="STRING" id="395493.BegalDRAFT_0935"/>
<accession>I3CDZ9</accession>
<protein>
    <submittedName>
        <fullName evidence="1">Uncharacterized protein</fullName>
    </submittedName>
</protein>
<organism evidence="1 2">
    <name type="scientific">Beggiatoa alba B18LD</name>
    <dbReference type="NCBI Taxonomy" id="395493"/>
    <lineage>
        <taxon>Bacteria</taxon>
        <taxon>Pseudomonadati</taxon>
        <taxon>Pseudomonadota</taxon>
        <taxon>Gammaproteobacteria</taxon>
        <taxon>Thiotrichales</taxon>
        <taxon>Thiotrichaceae</taxon>
        <taxon>Beggiatoa</taxon>
    </lineage>
</organism>
<dbReference type="AlphaFoldDB" id="I3CDZ9"/>
<proteinExistence type="predicted"/>
<sequence>MNEIAQIEDVKRLKQLLNLDDRQLIESGLVTLSATGNDSLKTIELLVARRCMAVDSNGYAYLTQLGIDLEQALTSIQLKRDNHERTDTK</sequence>
<evidence type="ECO:0000313" key="2">
    <source>
        <dbReference type="Proteomes" id="UP000005744"/>
    </source>
</evidence>
<evidence type="ECO:0000313" key="1">
    <source>
        <dbReference type="EMBL" id="EIJ41842.1"/>
    </source>
</evidence>
<dbReference type="RefSeq" id="WP_002684141.1">
    <property type="nucleotide sequence ID" value="NZ_JH600070.1"/>
</dbReference>
<name>I3CDZ9_9GAMM</name>
<keyword evidence="2" id="KW-1185">Reference proteome</keyword>
<gene>
    <name evidence="1" type="ORF">BegalDRAFT_0935</name>
</gene>
<dbReference type="HOGENOM" id="CLU_2448653_0_0_6"/>
<reference evidence="1 2" key="1">
    <citation type="submission" date="2011-11" db="EMBL/GenBank/DDBJ databases">
        <title>Improved High-Quality Draft sequence of Beggiatoa alba B18lD.</title>
        <authorList>
            <consortium name="US DOE Joint Genome Institute"/>
            <person name="Lucas S."/>
            <person name="Han J."/>
            <person name="Lapidus A."/>
            <person name="Cheng J.-F."/>
            <person name="Goodwin L."/>
            <person name="Pitluck S."/>
            <person name="Peters L."/>
            <person name="Mikhailova N."/>
            <person name="Held B."/>
            <person name="Detter J.C."/>
            <person name="Han C."/>
            <person name="Tapia R."/>
            <person name="Land M."/>
            <person name="Hauser L."/>
            <person name="Kyrpides N."/>
            <person name="Ivanova N."/>
            <person name="Pagani I."/>
            <person name="Samuel K."/>
            <person name="Teske A."/>
            <person name="Mueller J."/>
            <person name="Woyke T."/>
        </authorList>
    </citation>
    <scope>NUCLEOTIDE SEQUENCE [LARGE SCALE GENOMIC DNA]</scope>
    <source>
        <strain evidence="1 2">B18LD</strain>
    </source>
</reference>
<dbReference type="Proteomes" id="UP000005744">
    <property type="component" value="Unassembled WGS sequence"/>
</dbReference>
<dbReference type="EMBL" id="JH600070">
    <property type="protein sequence ID" value="EIJ41842.1"/>
    <property type="molecule type" value="Genomic_DNA"/>
</dbReference>